<organism evidence="4 5">
    <name type="scientific">Punica granatum</name>
    <name type="common">Pomegranate</name>
    <dbReference type="NCBI Taxonomy" id="22663"/>
    <lineage>
        <taxon>Eukaryota</taxon>
        <taxon>Viridiplantae</taxon>
        <taxon>Streptophyta</taxon>
        <taxon>Embryophyta</taxon>
        <taxon>Tracheophyta</taxon>
        <taxon>Spermatophyta</taxon>
        <taxon>Magnoliopsida</taxon>
        <taxon>eudicotyledons</taxon>
        <taxon>Gunneridae</taxon>
        <taxon>Pentapetalae</taxon>
        <taxon>rosids</taxon>
        <taxon>malvids</taxon>
        <taxon>Myrtales</taxon>
        <taxon>Lythraceae</taxon>
        <taxon>Punica</taxon>
    </lineage>
</organism>
<reference evidence="5" key="2">
    <citation type="submission" date="2025-08" db="UniProtKB">
        <authorList>
            <consortium name="RefSeq"/>
        </authorList>
    </citation>
    <scope>IDENTIFICATION</scope>
    <source>
        <tissue evidence="5">Leaf</tissue>
    </source>
</reference>
<dbReference type="FunFam" id="1.25.40.10:FF:000205">
    <property type="entry name" value="Pentatricopeptide repeat-containing protein, mitochondrial"/>
    <property type="match status" value="1"/>
</dbReference>
<dbReference type="OrthoDB" id="1915063at2759"/>
<dbReference type="InterPro" id="IPR002885">
    <property type="entry name" value="PPR_rpt"/>
</dbReference>
<dbReference type="FunFam" id="1.25.40.10:FF:000090">
    <property type="entry name" value="Pentatricopeptide repeat-containing protein, chloroplastic"/>
    <property type="match status" value="1"/>
</dbReference>
<feature type="repeat" description="PPR" evidence="3">
    <location>
        <begin position="758"/>
        <end position="792"/>
    </location>
</feature>
<evidence type="ECO:0000256" key="2">
    <source>
        <dbReference type="ARBA" id="ARBA00061659"/>
    </source>
</evidence>
<dbReference type="PANTHER" id="PTHR47926">
    <property type="entry name" value="PENTATRICOPEPTIDE REPEAT-CONTAINING PROTEIN"/>
    <property type="match status" value="1"/>
</dbReference>
<dbReference type="PROSITE" id="PS51375">
    <property type="entry name" value="PPR"/>
    <property type="match status" value="6"/>
</dbReference>
<evidence type="ECO:0000313" key="5">
    <source>
        <dbReference type="RefSeq" id="XP_031404464.1"/>
    </source>
</evidence>
<dbReference type="InterPro" id="IPR011990">
    <property type="entry name" value="TPR-like_helical_dom_sf"/>
</dbReference>
<dbReference type="GO" id="GO:0005739">
    <property type="term" value="C:mitochondrion"/>
    <property type="evidence" value="ECO:0007669"/>
    <property type="project" value="UniProtKB-ARBA"/>
</dbReference>
<feature type="repeat" description="PPR" evidence="3">
    <location>
        <begin position="658"/>
        <end position="692"/>
    </location>
</feature>
<dbReference type="InterPro" id="IPR046848">
    <property type="entry name" value="E_motif"/>
</dbReference>
<feature type="repeat" description="PPR" evidence="3">
    <location>
        <begin position="560"/>
        <end position="594"/>
    </location>
</feature>
<dbReference type="InterPro" id="IPR046960">
    <property type="entry name" value="PPR_At4g14850-like_plant"/>
</dbReference>
<dbReference type="SUPFAM" id="SSF48452">
    <property type="entry name" value="TPR-like"/>
    <property type="match status" value="1"/>
</dbReference>
<dbReference type="AlphaFoldDB" id="A0A6P8ED55"/>
<feature type="repeat" description="PPR" evidence="3">
    <location>
        <begin position="256"/>
        <end position="290"/>
    </location>
</feature>
<dbReference type="GeneID" id="116213589"/>
<reference evidence="4" key="1">
    <citation type="journal article" date="2020" name="Plant Biotechnol. J.">
        <title>The pomegranate (Punica granatum L.) draft genome dissects genetic divergence between soft- and hard-seeded cultivars.</title>
        <authorList>
            <person name="Luo X."/>
            <person name="Li H."/>
            <person name="Wu Z."/>
            <person name="Yao W."/>
            <person name="Zhao P."/>
            <person name="Cao D."/>
            <person name="Yu H."/>
            <person name="Li K."/>
            <person name="Poudel K."/>
            <person name="Zhao D."/>
            <person name="Zhang F."/>
            <person name="Xia X."/>
            <person name="Chen L."/>
            <person name="Wang Q."/>
            <person name="Jing D."/>
            <person name="Cao S."/>
        </authorList>
    </citation>
    <scope>NUCLEOTIDE SEQUENCE [LARGE SCALE GENOMIC DNA]</scope>
    <source>
        <strain evidence="4">cv. Tunisia</strain>
    </source>
</reference>
<evidence type="ECO:0000256" key="1">
    <source>
        <dbReference type="ARBA" id="ARBA00022737"/>
    </source>
</evidence>
<dbReference type="PANTHER" id="PTHR47926:SF496">
    <property type="entry name" value="PENTACOTRIPEPTIDE-REPEAT REGION OF PRORP DOMAIN-CONTAINING PROTEIN"/>
    <property type="match status" value="1"/>
</dbReference>
<sequence length="1037" mass="114626">MKMRSSVHFLLLKKDLSALSLINRKIPASFSRGGITSFTSGSSVKDMTQEDMMGLTVMNQNRNLLVDRIVAEQQHALVHQIFLHMKHSMIEQFAHFRVSSSVSKLPVLKSLDLPSSKPPRFRRPLPPCLSPSPSRTQMKSLIVQNCRSGIPSSFSVSTFIKPLGFSGNPLSDCNGVKKKHLTTTSLEAVDPVLLFSGYRKSRQYTIENTRALHAQLLRKGNLLQDTFIASCLMDCYCKCAALEDAVKLLDKIPVRSIVSWNTVISGYNQQALFPETWSFFCRMHSSGFEPNDVTYGSVLSACTALQAPILGVLVYSLALKNGFFSNGHVRSGTIDLLAKNYRFEDALKVFQDVQYDDNVVCWNAIISGAVRNGKNLVALGHFQRMCRGLLMPNTFTFSIILTACAMLEDLQTGKAVQGWVVKCNSEDISVGTSLINLYAKCSDMDGAMKIFTRMPSRNVVSWTAIISGFAQKGDAISAIRMFMEMRNSGEKINNYTITSILAACSKPLLTRIASQIHAWIIKAGFETYPSVGAALISMYSKSGDIDSSEFLFQKMESMRNPSTWAVMISAFVQSNNLSRAIELYKRMLLEGLSPDTFSMSSLLSVIDTLGLGMQIHSHVIKSGLILDVSVGSSLFTVYSKSDRLNESYELFKEIDVKDNVSWTSMISGFTEHGHGEEAVLLFREMLSEGCMPDEMTLNAILTAVGSLKWVRQGKEIHAVAVRSFGEATIVGSSLVTMYSKCRSVVLARRVFDLLPHRDEVASSSLISGYAQNGQMEEAISLFHKMLISDVSIDSFNVSSVLGAITLLNRFGIGVQLHSYITKIGLDRDVSVGSSLVNMYSKCGSIDDCIRAFDQIETPDLIGWTAMIMGYARHGKGDEALRVFKLMKEKKIRPDPVTFIGILSACSHNGLVEEGYFHFNSMVNDYRIEPNYWHYASMVDLLGRAGKLREAERFINSMPVEPNALVWGTLLAACKVHGDIELGNLAARKVVDTKPSDSGAYVSLSNIFASIGQWEDVVDIRELMKGAGAKKETGWSSL</sequence>
<gene>
    <name evidence="5" type="primary">LOC116213589</name>
</gene>
<protein>
    <submittedName>
        <fullName evidence="5">Pentatricopeptide repeat-containing protein At1g74600, chloroplastic</fullName>
    </submittedName>
</protein>
<keyword evidence="1" id="KW-0677">Repeat</keyword>
<dbReference type="FunFam" id="1.25.40.10:FF:000073">
    <property type="entry name" value="Pentatricopeptide repeat-containing protein chloroplastic"/>
    <property type="match status" value="1"/>
</dbReference>
<dbReference type="GO" id="GO:0003729">
    <property type="term" value="F:mRNA binding"/>
    <property type="evidence" value="ECO:0007669"/>
    <property type="project" value="UniProtKB-ARBA"/>
</dbReference>
<evidence type="ECO:0000313" key="4">
    <source>
        <dbReference type="Proteomes" id="UP000515151"/>
    </source>
</evidence>
<dbReference type="Pfam" id="PF13041">
    <property type="entry name" value="PPR_2"/>
    <property type="match status" value="5"/>
</dbReference>
<proteinExistence type="inferred from homology"/>
<dbReference type="RefSeq" id="XP_031404464.1">
    <property type="nucleotide sequence ID" value="XM_031548604.1"/>
</dbReference>
<dbReference type="Pfam" id="PF01535">
    <property type="entry name" value="PPR"/>
    <property type="match status" value="5"/>
</dbReference>
<dbReference type="NCBIfam" id="TIGR00756">
    <property type="entry name" value="PPR"/>
    <property type="match status" value="6"/>
</dbReference>
<dbReference type="Pfam" id="PF20431">
    <property type="entry name" value="E_motif"/>
    <property type="match status" value="1"/>
</dbReference>
<dbReference type="Gene3D" id="1.25.40.10">
    <property type="entry name" value="Tetratricopeptide repeat domain"/>
    <property type="match status" value="7"/>
</dbReference>
<evidence type="ECO:0000256" key="3">
    <source>
        <dbReference type="PROSITE-ProRule" id="PRU00708"/>
    </source>
</evidence>
<keyword evidence="4" id="KW-1185">Reference proteome</keyword>
<comment type="similarity">
    <text evidence="2">Belongs to the PPR family. PCMP-E subfamily.</text>
</comment>
<dbReference type="Proteomes" id="UP000515151">
    <property type="component" value="Chromosome 7"/>
</dbReference>
<feature type="repeat" description="PPR" evidence="3">
    <location>
        <begin position="859"/>
        <end position="893"/>
    </location>
</feature>
<name>A0A6P8ED55_PUNGR</name>
<feature type="repeat" description="PPR" evidence="3">
    <location>
        <begin position="458"/>
        <end position="492"/>
    </location>
</feature>
<accession>A0A6P8ED55</accession>
<dbReference type="GO" id="GO:0009451">
    <property type="term" value="P:RNA modification"/>
    <property type="evidence" value="ECO:0007669"/>
    <property type="project" value="InterPro"/>
</dbReference>